<dbReference type="EMBL" id="MRCB01000003">
    <property type="protein sequence ID" value="OKH25547.1"/>
    <property type="molecule type" value="Genomic_DNA"/>
</dbReference>
<dbReference type="PANTHER" id="PTHR44688">
    <property type="entry name" value="DNA-BINDING TRANSCRIPTIONAL ACTIVATOR DEVR_DOSR"/>
    <property type="match status" value="1"/>
</dbReference>
<dbReference type="InterPro" id="IPR000792">
    <property type="entry name" value="Tscrpt_reg_LuxR_C"/>
</dbReference>
<dbReference type="SUPFAM" id="SSF46894">
    <property type="entry name" value="C-terminal effector domain of the bipartite response regulators"/>
    <property type="match status" value="1"/>
</dbReference>
<evidence type="ECO:0000256" key="3">
    <source>
        <dbReference type="ARBA" id="ARBA00023163"/>
    </source>
</evidence>
<dbReference type="SMART" id="SM00421">
    <property type="entry name" value="HTH_LUXR"/>
    <property type="match status" value="1"/>
</dbReference>
<dbReference type="CDD" id="cd06170">
    <property type="entry name" value="LuxR_C_like"/>
    <property type="match status" value="1"/>
</dbReference>
<keyword evidence="3" id="KW-0804">Transcription</keyword>
<keyword evidence="8" id="KW-1185">Reference proteome</keyword>
<sequence>MTRVLVHATNPIARAGLESIIRAQPDFEIVGSSSDLNALMQLDRDRQPDAILLEWLETDEEFFWEPLLSDETSDPAIVILTDRIEGDRAIEILSTEVRAVLPRTATPEEILATVAAAAGPIVLHPNLVESWLNVNPFRTQALPAEPTEALTQREVEVLQILAQGLGNKAIASRLSISEHTVKFHIGSISAKLNATSRTEAVTLGLRQGLIML</sequence>
<proteinExistence type="predicted"/>
<dbReference type="GO" id="GO:0003677">
    <property type="term" value="F:DNA binding"/>
    <property type="evidence" value="ECO:0007669"/>
    <property type="project" value="UniProtKB-KW"/>
</dbReference>
<dbReference type="GO" id="GO:0006355">
    <property type="term" value="P:regulation of DNA-templated transcription"/>
    <property type="evidence" value="ECO:0007669"/>
    <property type="project" value="InterPro"/>
</dbReference>
<dbReference type="PROSITE" id="PS00622">
    <property type="entry name" value="HTH_LUXR_1"/>
    <property type="match status" value="1"/>
</dbReference>
<dbReference type="InterPro" id="IPR001789">
    <property type="entry name" value="Sig_transdc_resp-reg_receiver"/>
</dbReference>
<dbReference type="AlphaFoldDB" id="A0A1U7HPP5"/>
<dbReference type="InterPro" id="IPR016032">
    <property type="entry name" value="Sig_transdc_resp-reg_C-effctor"/>
</dbReference>
<feature type="domain" description="Response regulatory" evidence="6">
    <location>
        <begin position="3"/>
        <end position="118"/>
    </location>
</feature>
<dbReference type="SUPFAM" id="SSF52172">
    <property type="entry name" value="CheY-like"/>
    <property type="match status" value="1"/>
</dbReference>
<dbReference type="PRINTS" id="PR00038">
    <property type="entry name" value="HTHLUXR"/>
</dbReference>
<evidence type="ECO:0000259" key="5">
    <source>
        <dbReference type="PROSITE" id="PS50043"/>
    </source>
</evidence>
<evidence type="ECO:0000259" key="6">
    <source>
        <dbReference type="PROSITE" id="PS50110"/>
    </source>
</evidence>
<name>A0A1U7HPP5_9CYAN</name>
<protein>
    <submittedName>
        <fullName evidence="7">Helix-turn-helix transcriptional regulator</fullName>
    </submittedName>
</protein>
<dbReference type="Pfam" id="PF00196">
    <property type="entry name" value="GerE"/>
    <property type="match status" value="1"/>
</dbReference>
<dbReference type="PANTHER" id="PTHR44688:SF25">
    <property type="entry name" value="HTH LUXR-TYPE DOMAIN-CONTAINING PROTEIN"/>
    <property type="match status" value="1"/>
</dbReference>
<comment type="caution">
    <text evidence="7">The sequence shown here is derived from an EMBL/GenBank/DDBJ whole genome shotgun (WGS) entry which is preliminary data.</text>
</comment>
<dbReference type="PROSITE" id="PS50110">
    <property type="entry name" value="RESPONSE_REGULATORY"/>
    <property type="match status" value="1"/>
</dbReference>
<feature type="domain" description="HTH luxR-type" evidence="5">
    <location>
        <begin position="143"/>
        <end position="208"/>
    </location>
</feature>
<evidence type="ECO:0000256" key="4">
    <source>
        <dbReference type="PROSITE-ProRule" id="PRU00169"/>
    </source>
</evidence>
<organism evidence="7 8">
    <name type="scientific">Hydrococcus rivularis NIES-593</name>
    <dbReference type="NCBI Taxonomy" id="1921803"/>
    <lineage>
        <taxon>Bacteria</taxon>
        <taxon>Bacillati</taxon>
        <taxon>Cyanobacteriota</taxon>
        <taxon>Cyanophyceae</taxon>
        <taxon>Pleurocapsales</taxon>
        <taxon>Hydrococcaceae</taxon>
        <taxon>Hydrococcus</taxon>
    </lineage>
</organism>
<dbReference type="PROSITE" id="PS50043">
    <property type="entry name" value="HTH_LUXR_2"/>
    <property type="match status" value="1"/>
</dbReference>
<gene>
    <name evidence="7" type="ORF">NIES593_04170</name>
</gene>
<evidence type="ECO:0000313" key="7">
    <source>
        <dbReference type="EMBL" id="OKH25547.1"/>
    </source>
</evidence>
<evidence type="ECO:0000256" key="2">
    <source>
        <dbReference type="ARBA" id="ARBA00023125"/>
    </source>
</evidence>
<evidence type="ECO:0000313" key="8">
    <source>
        <dbReference type="Proteomes" id="UP000186868"/>
    </source>
</evidence>
<dbReference type="OrthoDB" id="9808843at2"/>
<keyword evidence="1" id="KW-0805">Transcription regulation</keyword>
<keyword evidence="2" id="KW-0238">DNA-binding</keyword>
<dbReference type="Gene3D" id="3.40.50.2300">
    <property type="match status" value="1"/>
</dbReference>
<dbReference type="Proteomes" id="UP000186868">
    <property type="component" value="Unassembled WGS sequence"/>
</dbReference>
<evidence type="ECO:0000256" key="1">
    <source>
        <dbReference type="ARBA" id="ARBA00023015"/>
    </source>
</evidence>
<dbReference type="STRING" id="1921803.NIES593_04170"/>
<comment type="caution">
    <text evidence="4">Lacks conserved residue(s) required for the propagation of feature annotation.</text>
</comment>
<accession>A0A1U7HPP5</accession>
<dbReference type="GO" id="GO:0000160">
    <property type="term" value="P:phosphorelay signal transduction system"/>
    <property type="evidence" value="ECO:0007669"/>
    <property type="project" value="InterPro"/>
</dbReference>
<reference evidence="7 8" key="1">
    <citation type="submission" date="2016-11" db="EMBL/GenBank/DDBJ databases">
        <title>Draft Genome Sequences of Nine Cyanobacterial Strains from Diverse Habitats.</title>
        <authorList>
            <person name="Zhu T."/>
            <person name="Hou S."/>
            <person name="Lu X."/>
            <person name="Hess W.R."/>
        </authorList>
    </citation>
    <scope>NUCLEOTIDE SEQUENCE [LARGE SCALE GENOMIC DNA]</scope>
    <source>
        <strain evidence="7 8">NIES-593</strain>
    </source>
</reference>
<dbReference type="InterPro" id="IPR011006">
    <property type="entry name" value="CheY-like_superfamily"/>
</dbReference>